<comment type="caution">
    <text evidence="1">The sequence shown here is derived from an EMBL/GenBank/DDBJ whole genome shotgun (WGS) entry which is preliminary data.</text>
</comment>
<protein>
    <submittedName>
        <fullName evidence="1">Uncharacterized protein</fullName>
    </submittedName>
</protein>
<accession>A0A9D4GN45</accession>
<dbReference type="AlphaFoldDB" id="A0A9D4GN45"/>
<proteinExistence type="predicted"/>
<dbReference type="Proteomes" id="UP000828390">
    <property type="component" value="Unassembled WGS sequence"/>
</dbReference>
<evidence type="ECO:0000313" key="1">
    <source>
        <dbReference type="EMBL" id="KAH3818265.1"/>
    </source>
</evidence>
<name>A0A9D4GN45_DREPO</name>
<reference evidence="1" key="2">
    <citation type="submission" date="2020-11" db="EMBL/GenBank/DDBJ databases">
        <authorList>
            <person name="McCartney M.A."/>
            <person name="Auch B."/>
            <person name="Kono T."/>
            <person name="Mallez S."/>
            <person name="Becker A."/>
            <person name="Gohl D.M."/>
            <person name="Silverstein K.A.T."/>
            <person name="Koren S."/>
            <person name="Bechman K.B."/>
            <person name="Herman A."/>
            <person name="Abrahante J.E."/>
            <person name="Garbe J."/>
        </authorList>
    </citation>
    <scope>NUCLEOTIDE SEQUENCE</scope>
    <source>
        <strain evidence="1">Duluth1</strain>
        <tissue evidence="1">Whole animal</tissue>
    </source>
</reference>
<dbReference type="EMBL" id="JAIWYP010000005">
    <property type="protein sequence ID" value="KAH3818265.1"/>
    <property type="molecule type" value="Genomic_DNA"/>
</dbReference>
<evidence type="ECO:0000313" key="2">
    <source>
        <dbReference type="Proteomes" id="UP000828390"/>
    </source>
</evidence>
<organism evidence="1 2">
    <name type="scientific">Dreissena polymorpha</name>
    <name type="common">Zebra mussel</name>
    <name type="synonym">Mytilus polymorpha</name>
    <dbReference type="NCBI Taxonomy" id="45954"/>
    <lineage>
        <taxon>Eukaryota</taxon>
        <taxon>Metazoa</taxon>
        <taxon>Spiralia</taxon>
        <taxon>Lophotrochozoa</taxon>
        <taxon>Mollusca</taxon>
        <taxon>Bivalvia</taxon>
        <taxon>Autobranchia</taxon>
        <taxon>Heteroconchia</taxon>
        <taxon>Euheterodonta</taxon>
        <taxon>Imparidentia</taxon>
        <taxon>Neoheterodontei</taxon>
        <taxon>Myida</taxon>
        <taxon>Dreissenoidea</taxon>
        <taxon>Dreissenidae</taxon>
        <taxon>Dreissena</taxon>
    </lineage>
</organism>
<gene>
    <name evidence="1" type="ORF">DPMN_119867</name>
</gene>
<sequence>MRTHTDGCIAGISLKVYSLVSVDRIATEYLRVTPCQANTAVLLSSKLTGRSVTFRKDGSTRDGPCSCRIGSGTAYFCLGCPCASLTVCSVVATLRRLPQLKFAE</sequence>
<reference evidence="1" key="1">
    <citation type="journal article" date="2019" name="bioRxiv">
        <title>The Genome of the Zebra Mussel, Dreissena polymorpha: A Resource for Invasive Species Research.</title>
        <authorList>
            <person name="McCartney M.A."/>
            <person name="Auch B."/>
            <person name="Kono T."/>
            <person name="Mallez S."/>
            <person name="Zhang Y."/>
            <person name="Obille A."/>
            <person name="Becker A."/>
            <person name="Abrahante J.E."/>
            <person name="Garbe J."/>
            <person name="Badalamenti J.P."/>
            <person name="Herman A."/>
            <person name="Mangelson H."/>
            <person name="Liachko I."/>
            <person name="Sullivan S."/>
            <person name="Sone E.D."/>
            <person name="Koren S."/>
            <person name="Silverstein K.A.T."/>
            <person name="Beckman K.B."/>
            <person name="Gohl D.M."/>
        </authorList>
    </citation>
    <scope>NUCLEOTIDE SEQUENCE</scope>
    <source>
        <strain evidence="1">Duluth1</strain>
        <tissue evidence="1">Whole animal</tissue>
    </source>
</reference>
<keyword evidence="2" id="KW-1185">Reference proteome</keyword>